<evidence type="ECO:0000256" key="3">
    <source>
        <dbReference type="ARBA" id="ARBA00022840"/>
    </source>
</evidence>
<evidence type="ECO:0000256" key="2">
    <source>
        <dbReference type="ARBA" id="ARBA00022741"/>
    </source>
</evidence>
<evidence type="ECO:0000313" key="5">
    <source>
        <dbReference type="Proteomes" id="UP001359559"/>
    </source>
</evidence>
<dbReference type="InterPro" id="IPR043129">
    <property type="entry name" value="ATPase_NBD"/>
</dbReference>
<keyword evidence="2" id="KW-0547">Nucleotide-binding</keyword>
<dbReference type="GO" id="GO:0140662">
    <property type="term" value="F:ATP-dependent protein folding chaperone"/>
    <property type="evidence" value="ECO:0007669"/>
    <property type="project" value="InterPro"/>
</dbReference>
<dbReference type="PRINTS" id="PR00301">
    <property type="entry name" value="HEATSHOCK70"/>
</dbReference>
<gene>
    <name evidence="4" type="ORF">RJT34_32771</name>
</gene>
<comment type="caution">
    <text evidence="4">The sequence shown here is derived from an EMBL/GenBank/DDBJ whole genome shotgun (WGS) entry which is preliminary data.</text>
</comment>
<comment type="similarity">
    <text evidence="1">Belongs to the heat shock protein 70 family.</text>
</comment>
<reference evidence="4 5" key="1">
    <citation type="submission" date="2024-01" db="EMBL/GenBank/DDBJ databases">
        <title>The genomes of 5 underutilized Papilionoideae crops provide insights into root nodulation and disease resistance.</title>
        <authorList>
            <person name="Yuan L."/>
        </authorList>
    </citation>
    <scope>NUCLEOTIDE SEQUENCE [LARGE SCALE GENOMIC DNA]</scope>
    <source>
        <strain evidence="4">LY-2023</strain>
        <tissue evidence="4">Leaf</tissue>
    </source>
</reference>
<dbReference type="Proteomes" id="UP001359559">
    <property type="component" value="Unassembled WGS sequence"/>
</dbReference>
<accession>A0AAN9F0X0</accession>
<protein>
    <recommendedName>
        <fullName evidence="6">Heat shock protein 70</fullName>
    </recommendedName>
</protein>
<dbReference type="Gene3D" id="3.30.30.30">
    <property type="match status" value="1"/>
</dbReference>
<dbReference type="SUPFAM" id="SSF53067">
    <property type="entry name" value="Actin-like ATPase domain"/>
    <property type="match status" value="1"/>
</dbReference>
<dbReference type="GO" id="GO:0005524">
    <property type="term" value="F:ATP binding"/>
    <property type="evidence" value="ECO:0007669"/>
    <property type="project" value="UniProtKB-KW"/>
</dbReference>
<dbReference type="InterPro" id="IPR018181">
    <property type="entry name" value="Heat_shock_70_CS"/>
</dbReference>
<dbReference type="FunFam" id="3.30.30.30:FF:000001">
    <property type="entry name" value="heat shock 70 kDa protein-like"/>
    <property type="match status" value="1"/>
</dbReference>
<dbReference type="FunFam" id="3.30.420.40:FF:000028">
    <property type="entry name" value="heat shock 70 kDa protein-like"/>
    <property type="match status" value="1"/>
</dbReference>
<evidence type="ECO:0000313" key="4">
    <source>
        <dbReference type="EMBL" id="KAK7265155.1"/>
    </source>
</evidence>
<dbReference type="AlphaFoldDB" id="A0AAN9F0X0"/>
<dbReference type="PANTHER" id="PTHR19375">
    <property type="entry name" value="HEAT SHOCK PROTEIN 70KDA"/>
    <property type="match status" value="1"/>
</dbReference>
<keyword evidence="5" id="KW-1185">Reference proteome</keyword>
<dbReference type="PROSITE" id="PS00297">
    <property type="entry name" value="HSP70_1"/>
    <property type="match status" value="1"/>
</dbReference>
<dbReference type="Gene3D" id="3.30.420.40">
    <property type="match status" value="1"/>
</dbReference>
<evidence type="ECO:0008006" key="6">
    <source>
        <dbReference type="Google" id="ProtNLM"/>
    </source>
</evidence>
<dbReference type="InterPro" id="IPR013126">
    <property type="entry name" value="Hsp_70_fam"/>
</dbReference>
<organism evidence="4 5">
    <name type="scientific">Clitoria ternatea</name>
    <name type="common">Butterfly pea</name>
    <dbReference type="NCBI Taxonomy" id="43366"/>
    <lineage>
        <taxon>Eukaryota</taxon>
        <taxon>Viridiplantae</taxon>
        <taxon>Streptophyta</taxon>
        <taxon>Embryophyta</taxon>
        <taxon>Tracheophyta</taxon>
        <taxon>Spermatophyta</taxon>
        <taxon>Magnoliopsida</taxon>
        <taxon>eudicotyledons</taxon>
        <taxon>Gunneridae</taxon>
        <taxon>Pentapetalae</taxon>
        <taxon>rosids</taxon>
        <taxon>fabids</taxon>
        <taxon>Fabales</taxon>
        <taxon>Fabaceae</taxon>
        <taxon>Papilionoideae</taxon>
        <taxon>50 kb inversion clade</taxon>
        <taxon>NPAAA clade</taxon>
        <taxon>indigoferoid/millettioid clade</taxon>
        <taxon>Phaseoleae</taxon>
        <taxon>Clitoria</taxon>
    </lineage>
</organism>
<dbReference type="EMBL" id="JAYKXN010000008">
    <property type="protein sequence ID" value="KAK7265155.1"/>
    <property type="molecule type" value="Genomic_DNA"/>
</dbReference>
<sequence>MANKNPELAIGIDLGTTYSCVAVWEEQKNRVQIIHNEQGNTTTPSCVAFTDHQRLIGDAAKNQAATNPENTIFDAKRLIGRKYSDSIIQNAVMSWPFKVIAGPKDRPMVVVTYKGQQKCLFAEEISSAVLDSKAERAVGGIFREQEFVHEHKS</sequence>
<dbReference type="Pfam" id="PF00012">
    <property type="entry name" value="HSP70"/>
    <property type="match status" value="1"/>
</dbReference>
<keyword evidence="3" id="KW-0067">ATP-binding</keyword>
<name>A0AAN9F0X0_CLITE</name>
<proteinExistence type="inferred from homology"/>
<evidence type="ECO:0000256" key="1">
    <source>
        <dbReference type="ARBA" id="ARBA00007381"/>
    </source>
</evidence>